<reference evidence="2 3" key="1">
    <citation type="submission" date="2017-04" db="EMBL/GenBank/DDBJ databases">
        <title>Novel microbial lineages endemic to geothermal iron-oxide mats fill important gaps in the evolutionary history of Archaea.</title>
        <authorList>
            <person name="Jay Z.J."/>
            <person name="Beam J.P."/>
            <person name="Dlakic M."/>
            <person name="Rusch D.B."/>
            <person name="Kozubal M.A."/>
            <person name="Inskeep W.P."/>
        </authorList>
    </citation>
    <scope>NUCLEOTIDE SEQUENCE [LARGE SCALE GENOMIC DNA]</scope>
    <source>
        <strain evidence="2">OSP_D</strain>
    </source>
</reference>
<dbReference type="SUPFAM" id="SSF54518">
    <property type="entry name" value="Tubby C-terminal domain-like"/>
    <property type="match status" value="1"/>
</dbReference>
<evidence type="ECO:0000313" key="3">
    <source>
        <dbReference type="Proteomes" id="UP000240322"/>
    </source>
</evidence>
<dbReference type="Proteomes" id="UP000240322">
    <property type="component" value="Unassembled WGS sequence"/>
</dbReference>
<accession>A0A2R6AVK7</accession>
<proteinExistence type="predicted"/>
<dbReference type="Pfam" id="PF04525">
    <property type="entry name" value="LOR"/>
    <property type="match status" value="1"/>
</dbReference>
<dbReference type="InterPro" id="IPR007612">
    <property type="entry name" value="LOR"/>
</dbReference>
<protein>
    <recommendedName>
        <fullName evidence="4">Tubby C-terminal domain-containing protein</fullName>
    </recommendedName>
</protein>
<dbReference type="AlphaFoldDB" id="A0A2R6AVK7"/>
<feature type="region of interest" description="Disordered" evidence="1">
    <location>
        <begin position="1"/>
        <end position="42"/>
    </location>
</feature>
<name>A0A2R6AVK7_9ARCH</name>
<evidence type="ECO:0000256" key="1">
    <source>
        <dbReference type="SAM" id="MobiDB-lite"/>
    </source>
</evidence>
<feature type="compositionally biased region" description="Low complexity" evidence="1">
    <location>
        <begin position="8"/>
        <end position="22"/>
    </location>
</feature>
<dbReference type="InterPro" id="IPR025659">
    <property type="entry name" value="Tubby-like_C"/>
</dbReference>
<evidence type="ECO:0008006" key="4">
    <source>
        <dbReference type="Google" id="ProtNLM"/>
    </source>
</evidence>
<sequence>MGCGSRLQGVQAQTGWQGQAQQPNTSTPAPTLTPQRPDGSTAPIASYVAQLQTGKHKHVFTDIGFKDKGGRDVLVARKQSLLGFEYEVVDEYGNLIGHVKQHPVSLHNTFDATGAQRELVGRVKHQLLGQMIFQDNFWLEDAGGERTVSVSGDAFNSEFTLTSAATGGLLATVKLDFPGGFLRNLTAYNLGRYKIEVYSNELSPLMLAAFLVALEHRRETQRAI</sequence>
<dbReference type="EMBL" id="NEXE01000061">
    <property type="protein sequence ID" value="PSN90410.1"/>
    <property type="molecule type" value="Genomic_DNA"/>
</dbReference>
<feature type="compositionally biased region" description="Polar residues" evidence="1">
    <location>
        <begin position="23"/>
        <end position="34"/>
    </location>
</feature>
<organism evidence="2 3">
    <name type="scientific">Candidatus Marsarchaeota G2 archaeon OSP_D</name>
    <dbReference type="NCBI Taxonomy" id="1978157"/>
    <lineage>
        <taxon>Archaea</taxon>
        <taxon>Candidatus Marsarchaeota</taxon>
        <taxon>Candidatus Marsarchaeota group 2</taxon>
    </lineage>
</organism>
<evidence type="ECO:0000313" key="2">
    <source>
        <dbReference type="EMBL" id="PSN90410.1"/>
    </source>
</evidence>
<comment type="caution">
    <text evidence="2">The sequence shown here is derived from an EMBL/GenBank/DDBJ whole genome shotgun (WGS) entry which is preliminary data.</text>
</comment>
<gene>
    <name evidence="2" type="ORF">B9Q03_06875</name>
</gene>